<evidence type="ECO:0000259" key="14">
    <source>
        <dbReference type="PROSITE" id="PS51483"/>
    </source>
</evidence>
<dbReference type="Gene3D" id="3.30.930.10">
    <property type="entry name" value="Bira Bifunctional Protein, Domain 2"/>
    <property type="match status" value="1"/>
</dbReference>
<evidence type="ECO:0000256" key="6">
    <source>
        <dbReference type="ARBA" id="ARBA00022598"/>
    </source>
</evidence>
<dbReference type="KEGG" id="ipc:IPA_07905"/>
<keyword evidence="8" id="KW-0547">Nucleotide-binding</keyword>
<dbReference type="InterPro" id="IPR045864">
    <property type="entry name" value="aa-tRNA-synth_II/BPL/LPL"/>
</dbReference>
<dbReference type="Proteomes" id="UP001063698">
    <property type="component" value="Chromosome"/>
</dbReference>
<keyword evidence="9" id="KW-0067">ATP-binding</keyword>
<dbReference type="InterPro" id="IPR004531">
    <property type="entry name" value="Phe-tRNA-synth_IIc_bsu_arc_euk"/>
</dbReference>
<dbReference type="NCBIfam" id="TIGR00471">
    <property type="entry name" value="pheT_arch"/>
    <property type="match status" value="1"/>
</dbReference>
<dbReference type="Pfam" id="PF17759">
    <property type="entry name" value="tRNA_synthFbeta"/>
    <property type="match status" value="1"/>
</dbReference>
<dbReference type="GO" id="GO:0004826">
    <property type="term" value="F:phenylalanine-tRNA ligase activity"/>
    <property type="evidence" value="ECO:0007669"/>
    <property type="project" value="UniProtKB-EC"/>
</dbReference>
<name>A0A977K9Z1_9CREN</name>
<dbReference type="AlphaFoldDB" id="A0A977K9Z1"/>
<evidence type="ECO:0000256" key="7">
    <source>
        <dbReference type="ARBA" id="ARBA00022723"/>
    </source>
</evidence>
<keyword evidence="10" id="KW-0460">Magnesium</keyword>
<dbReference type="InterPro" id="IPR005146">
    <property type="entry name" value="B3/B4_tRNA-bd"/>
</dbReference>
<keyword evidence="16" id="KW-1185">Reference proteome</keyword>
<dbReference type="Pfam" id="PF03484">
    <property type="entry name" value="B5"/>
    <property type="match status" value="1"/>
</dbReference>
<dbReference type="PANTHER" id="PTHR10947:SF0">
    <property type="entry name" value="PHENYLALANINE--TRNA LIGASE BETA SUBUNIT"/>
    <property type="match status" value="1"/>
</dbReference>
<evidence type="ECO:0000256" key="10">
    <source>
        <dbReference type="ARBA" id="ARBA00022842"/>
    </source>
</evidence>
<evidence type="ECO:0000256" key="2">
    <source>
        <dbReference type="ARBA" id="ARBA00004496"/>
    </source>
</evidence>
<dbReference type="InterPro" id="IPR005147">
    <property type="entry name" value="tRNA_synthase_B5-dom"/>
</dbReference>
<keyword evidence="5" id="KW-0963">Cytoplasm</keyword>
<dbReference type="PANTHER" id="PTHR10947">
    <property type="entry name" value="PHENYLALANYL-TRNA SYNTHETASE BETA CHAIN AND LEUCINE-RICH REPEAT-CONTAINING PROTEIN 47"/>
    <property type="match status" value="1"/>
</dbReference>
<keyword evidence="6" id="KW-0436">Ligase</keyword>
<keyword evidence="7" id="KW-0479">Metal-binding</keyword>
<comment type="cofactor">
    <cofactor evidence="1">
        <name>Mg(2+)</name>
        <dbReference type="ChEBI" id="CHEBI:18420"/>
    </cofactor>
</comment>
<feature type="coiled-coil region" evidence="13">
    <location>
        <begin position="14"/>
        <end position="41"/>
    </location>
</feature>
<sequence>MPVITVNLRDLERIAKAELDKEKLEEILPNLKIEVEGWEGEDLTYEASHDRADLFSAEGLGRALGAWLGTRDFPKYEVRESDWVLDISEAPSYRPYAMLAIVRNLRLDDEAIRQLFQLQEKLAISYGVHRRLVSIGLYDLKHIKGKVIRYRAVKEGKMVPLGYSEEMTFDEILEKTEKGKAYGHLVRKGEYPVLQDEENFLSFAPVLNAEYNKVTEDTTDVLVDVTGTEPYLMSRVLDVMVTSIAERSENPIIEKVKVVRNGEVLWSTPQLTETEVTVKEDDIKRMTSVPITLQEASRLLKRMLLKAEVKEGELMVKAPPFRVDVHEPVDVIEDVLAAYGYQNVETTVPPPSSSGSLLPITKFTDFLARIMVSMGFTEVFNFTLIDSELLDELGFKNYVKIKNPRMQSYSAVRTSLIPSLLLTAKVNKKVSGNVEAFEIGDVVINEEYSERERRLGLLLMGDYTLTDALAALNGLARELGMKFKYEEGESPVFIKERTAKVKLNGEEVGVAGEVRPEILVKLEIGKPVVIAEVSVDKLLKNMRGTF</sequence>
<comment type="subcellular location">
    <subcellularLocation>
        <location evidence="2">Cytoplasm</location>
    </subcellularLocation>
</comment>
<dbReference type="SMART" id="SM00873">
    <property type="entry name" value="B3_4"/>
    <property type="match status" value="1"/>
</dbReference>
<dbReference type="CDD" id="cd00769">
    <property type="entry name" value="PheRS_beta_core"/>
    <property type="match status" value="1"/>
</dbReference>
<evidence type="ECO:0000256" key="4">
    <source>
        <dbReference type="ARBA" id="ARBA00012814"/>
    </source>
</evidence>
<dbReference type="InterPro" id="IPR045060">
    <property type="entry name" value="Phe-tRNA-ligase_IIc_bsu"/>
</dbReference>
<evidence type="ECO:0000256" key="12">
    <source>
        <dbReference type="ARBA" id="ARBA00023146"/>
    </source>
</evidence>
<dbReference type="InterPro" id="IPR041616">
    <property type="entry name" value="PheRS_beta_core"/>
</dbReference>
<dbReference type="GO" id="GO:0005524">
    <property type="term" value="F:ATP binding"/>
    <property type="evidence" value="ECO:0007669"/>
    <property type="project" value="UniProtKB-KW"/>
</dbReference>
<keyword evidence="12" id="KW-0030">Aminoacyl-tRNA synthetase</keyword>
<evidence type="ECO:0000256" key="3">
    <source>
        <dbReference type="ARBA" id="ARBA00007438"/>
    </source>
</evidence>
<dbReference type="Gene3D" id="3.50.40.10">
    <property type="entry name" value="Phenylalanyl-trna Synthetase, Chain B, domain 3"/>
    <property type="match status" value="1"/>
</dbReference>
<dbReference type="SMART" id="SM00874">
    <property type="entry name" value="B5"/>
    <property type="match status" value="1"/>
</dbReference>
<dbReference type="Pfam" id="PF03483">
    <property type="entry name" value="B3_4"/>
    <property type="match status" value="1"/>
</dbReference>
<accession>A0A977K9Z1</accession>
<keyword evidence="11" id="KW-0648">Protein biosynthesis</keyword>
<evidence type="ECO:0000313" key="16">
    <source>
        <dbReference type="Proteomes" id="UP001063698"/>
    </source>
</evidence>
<evidence type="ECO:0000256" key="13">
    <source>
        <dbReference type="SAM" id="Coils"/>
    </source>
</evidence>
<dbReference type="GO" id="GO:0006432">
    <property type="term" value="P:phenylalanyl-tRNA aminoacylation"/>
    <property type="evidence" value="ECO:0007669"/>
    <property type="project" value="InterPro"/>
</dbReference>
<evidence type="ECO:0000256" key="11">
    <source>
        <dbReference type="ARBA" id="ARBA00022917"/>
    </source>
</evidence>
<dbReference type="GO" id="GO:0003723">
    <property type="term" value="F:RNA binding"/>
    <property type="evidence" value="ECO:0007669"/>
    <property type="project" value="InterPro"/>
</dbReference>
<dbReference type="GO" id="GO:0009328">
    <property type="term" value="C:phenylalanine-tRNA ligase complex"/>
    <property type="evidence" value="ECO:0007669"/>
    <property type="project" value="TreeGrafter"/>
</dbReference>
<dbReference type="Gene3D" id="3.30.56.10">
    <property type="match status" value="2"/>
</dbReference>
<dbReference type="EMBL" id="CP006868">
    <property type="protein sequence ID" value="UXD21773.1"/>
    <property type="molecule type" value="Genomic_DNA"/>
</dbReference>
<dbReference type="PROSITE" id="PS51483">
    <property type="entry name" value="B5"/>
    <property type="match status" value="1"/>
</dbReference>
<gene>
    <name evidence="15" type="ORF">IPA_07905</name>
</gene>
<evidence type="ECO:0000256" key="9">
    <source>
        <dbReference type="ARBA" id="ARBA00022840"/>
    </source>
</evidence>
<protein>
    <recommendedName>
        <fullName evidence="4">phenylalanine--tRNA ligase</fullName>
        <ecNumber evidence="4">6.1.1.20</ecNumber>
    </recommendedName>
</protein>
<comment type="similarity">
    <text evidence="3">Belongs to the phenylalanyl-tRNA synthetase beta subunit family. Type 2 subfamily.</text>
</comment>
<dbReference type="SUPFAM" id="SSF55681">
    <property type="entry name" value="Class II aaRS and biotin synthetases"/>
    <property type="match status" value="1"/>
</dbReference>
<evidence type="ECO:0000256" key="1">
    <source>
        <dbReference type="ARBA" id="ARBA00001946"/>
    </source>
</evidence>
<dbReference type="InterPro" id="IPR009061">
    <property type="entry name" value="DNA-bd_dom_put_sf"/>
</dbReference>
<evidence type="ECO:0000313" key="15">
    <source>
        <dbReference type="EMBL" id="UXD21773.1"/>
    </source>
</evidence>
<evidence type="ECO:0000256" key="5">
    <source>
        <dbReference type="ARBA" id="ARBA00022490"/>
    </source>
</evidence>
<dbReference type="GO" id="GO:0000287">
    <property type="term" value="F:magnesium ion binding"/>
    <property type="evidence" value="ECO:0007669"/>
    <property type="project" value="InterPro"/>
</dbReference>
<dbReference type="InterPro" id="IPR020825">
    <property type="entry name" value="Phe-tRNA_synthase-like_B3/B4"/>
</dbReference>
<dbReference type="EC" id="6.1.1.20" evidence="4"/>
<dbReference type="SUPFAM" id="SSF46955">
    <property type="entry name" value="Putative DNA-binding domain"/>
    <property type="match status" value="2"/>
</dbReference>
<evidence type="ECO:0000256" key="8">
    <source>
        <dbReference type="ARBA" id="ARBA00022741"/>
    </source>
</evidence>
<organism evidence="15 16">
    <name type="scientific">Ignicoccus pacificus DSM 13166</name>
    <dbReference type="NCBI Taxonomy" id="940294"/>
    <lineage>
        <taxon>Archaea</taxon>
        <taxon>Thermoproteota</taxon>
        <taxon>Thermoprotei</taxon>
        <taxon>Desulfurococcales</taxon>
        <taxon>Desulfurococcaceae</taxon>
        <taxon>Ignicoccus</taxon>
    </lineage>
</organism>
<feature type="domain" description="B5" evidence="14">
    <location>
        <begin position="271"/>
        <end position="346"/>
    </location>
</feature>
<dbReference type="SUPFAM" id="SSF56037">
    <property type="entry name" value="PheT/TilS domain"/>
    <property type="match status" value="1"/>
</dbReference>
<proteinExistence type="inferred from homology"/>
<keyword evidence="13" id="KW-0175">Coiled coil</keyword>
<reference evidence="15" key="1">
    <citation type="submission" date="2013-11" db="EMBL/GenBank/DDBJ databases">
        <title>Comparative genomics of Ignicoccus.</title>
        <authorList>
            <person name="Podar M."/>
        </authorList>
    </citation>
    <scope>NUCLEOTIDE SEQUENCE</scope>
    <source>
        <strain evidence="15">DSM 13166</strain>
    </source>
</reference>